<dbReference type="InterPro" id="IPR018236">
    <property type="entry name" value="SAICAR_synthetase_CS"/>
</dbReference>
<dbReference type="EMBL" id="CP002353">
    <property type="protein sequence ID" value="ADV61499.1"/>
    <property type="molecule type" value="Genomic_DNA"/>
</dbReference>
<dbReference type="SUPFAM" id="SSF56104">
    <property type="entry name" value="SAICAR synthase-like"/>
    <property type="match status" value="1"/>
</dbReference>
<dbReference type="HOGENOM" id="CLU_045637_0_0_0"/>
<comment type="pathway">
    <text evidence="1 8">Purine metabolism; IMP biosynthesis via de novo pathway; 5-amino-1-(5-phospho-D-ribosyl)imidazole-4-carboxamide from 5-amino-1-(5-phospho-D-ribosyl)imidazole-4-carboxylate: step 1/2.</text>
</comment>
<name>E8R2Z5_ISOPI</name>
<gene>
    <name evidence="8" type="primary">purC</name>
    <name evidence="10" type="ordered locus">Isop_0910</name>
</gene>
<accession>E8R2Z5</accession>
<evidence type="ECO:0000256" key="3">
    <source>
        <dbReference type="ARBA" id="ARBA00022598"/>
    </source>
</evidence>
<dbReference type="NCBIfam" id="TIGR00081">
    <property type="entry name" value="purC"/>
    <property type="match status" value="1"/>
</dbReference>
<dbReference type="AlphaFoldDB" id="E8R2Z5"/>
<dbReference type="NCBIfam" id="NF010568">
    <property type="entry name" value="PRK13961.1"/>
    <property type="match status" value="1"/>
</dbReference>
<dbReference type="GO" id="GO:0006189">
    <property type="term" value="P:'de novo' IMP biosynthetic process"/>
    <property type="evidence" value="ECO:0007669"/>
    <property type="project" value="UniProtKB-UniRule"/>
</dbReference>
<dbReference type="HAMAP" id="MF_00137">
    <property type="entry name" value="SAICAR_synth"/>
    <property type="match status" value="1"/>
</dbReference>
<dbReference type="Gene3D" id="3.30.470.20">
    <property type="entry name" value="ATP-grasp fold, B domain"/>
    <property type="match status" value="1"/>
</dbReference>
<evidence type="ECO:0000256" key="4">
    <source>
        <dbReference type="ARBA" id="ARBA00022741"/>
    </source>
</evidence>
<keyword evidence="4 8" id="KW-0547">Nucleotide-binding</keyword>
<feature type="domain" description="SAICAR synthetase/ADE2 N-terminal" evidence="9">
    <location>
        <begin position="22"/>
        <end position="271"/>
    </location>
</feature>
<keyword evidence="3 8" id="KW-0436">Ligase</keyword>
<dbReference type="eggNOG" id="COG0152">
    <property type="taxonomic scope" value="Bacteria"/>
</dbReference>
<dbReference type="UniPathway" id="UPA00074">
    <property type="reaction ID" value="UER00131"/>
</dbReference>
<comment type="catalytic activity">
    <reaction evidence="7 8">
        <text>5-amino-1-(5-phospho-D-ribosyl)imidazole-4-carboxylate + L-aspartate + ATP = (2S)-2-[5-amino-1-(5-phospho-beta-D-ribosyl)imidazole-4-carboxamido]succinate + ADP + phosphate + 2 H(+)</text>
        <dbReference type="Rhea" id="RHEA:22628"/>
        <dbReference type="ChEBI" id="CHEBI:15378"/>
        <dbReference type="ChEBI" id="CHEBI:29991"/>
        <dbReference type="ChEBI" id="CHEBI:30616"/>
        <dbReference type="ChEBI" id="CHEBI:43474"/>
        <dbReference type="ChEBI" id="CHEBI:58443"/>
        <dbReference type="ChEBI" id="CHEBI:77657"/>
        <dbReference type="ChEBI" id="CHEBI:456216"/>
        <dbReference type="EC" id="6.3.2.6"/>
    </reaction>
</comment>
<protein>
    <recommendedName>
        <fullName evidence="8">Phosphoribosylaminoimidazole-succinocarboxamide synthase</fullName>
        <ecNumber evidence="8">6.3.2.6</ecNumber>
    </recommendedName>
    <alternativeName>
        <fullName evidence="8">SAICAR synthetase</fullName>
    </alternativeName>
</protein>
<dbReference type="Proteomes" id="UP000008631">
    <property type="component" value="Chromosome"/>
</dbReference>
<dbReference type="FunCoup" id="E8R2Z5">
    <property type="interactions" value="464"/>
</dbReference>
<evidence type="ECO:0000259" key="9">
    <source>
        <dbReference type="Pfam" id="PF01259"/>
    </source>
</evidence>
<dbReference type="Gene3D" id="3.30.200.20">
    <property type="entry name" value="Phosphorylase Kinase, domain 1"/>
    <property type="match status" value="1"/>
</dbReference>
<dbReference type="InterPro" id="IPR001636">
    <property type="entry name" value="SAICAR_synth"/>
</dbReference>
<evidence type="ECO:0000313" key="11">
    <source>
        <dbReference type="Proteomes" id="UP000008631"/>
    </source>
</evidence>
<dbReference type="CDD" id="cd01414">
    <property type="entry name" value="SAICAR_synt_Sc"/>
    <property type="match status" value="1"/>
</dbReference>
<dbReference type="InParanoid" id="E8R2Z5"/>
<dbReference type="InterPro" id="IPR028923">
    <property type="entry name" value="SAICAR_synt/ADE2_N"/>
</dbReference>
<dbReference type="KEGG" id="ipa:Isop_0910"/>
<evidence type="ECO:0000313" key="10">
    <source>
        <dbReference type="EMBL" id="ADV61499.1"/>
    </source>
</evidence>
<dbReference type="PANTHER" id="PTHR43700:SF1">
    <property type="entry name" value="PHOSPHORIBOSYLAMINOIMIDAZOLE-SUCCINOCARBOXAMIDE SYNTHASE"/>
    <property type="match status" value="1"/>
</dbReference>
<evidence type="ECO:0000256" key="8">
    <source>
        <dbReference type="HAMAP-Rule" id="MF_00137"/>
    </source>
</evidence>
<dbReference type="Pfam" id="PF01259">
    <property type="entry name" value="SAICAR_synt"/>
    <property type="match status" value="1"/>
</dbReference>
<evidence type="ECO:0000256" key="6">
    <source>
        <dbReference type="ARBA" id="ARBA00022840"/>
    </source>
</evidence>
<organism evidence="10 11">
    <name type="scientific">Isosphaera pallida (strain ATCC 43644 / DSM 9630 / IS1B)</name>
    <dbReference type="NCBI Taxonomy" id="575540"/>
    <lineage>
        <taxon>Bacteria</taxon>
        <taxon>Pseudomonadati</taxon>
        <taxon>Planctomycetota</taxon>
        <taxon>Planctomycetia</taxon>
        <taxon>Isosphaerales</taxon>
        <taxon>Isosphaeraceae</taxon>
        <taxon>Isosphaera</taxon>
    </lineage>
</organism>
<dbReference type="FunFam" id="3.30.470.20:FF:000015">
    <property type="entry name" value="Phosphoribosylaminoimidazole-succinocarboxamide synthase"/>
    <property type="match status" value="1"/>
</dbReference>
<dbReference type="GO" id="GO:0004639">
    <property type="term" value="F:phosphoribosylaminoimidazolesuccinocarboxamide synthase activity"/>
    <property type="evidence" value="ECO:0007669"/>
    <property type="project" value="UniProtKB-UniRule"/>
</dbReference>
<keyword evidence="6 8" id="KW-0067">ATP-binding</keyword>
<dbReference type="PANTHER" id="PTHR43700">
    <property type="entry name" value="PHOSPHORIBOSYLAMINOIMIDAZOLE-SUCCINOCARBOXAMIDE SYNTHASE"/>
    <property type="match status" value="1"/>
</dbReference>
<reference evidence="10 11" key="1">
    <citation type="journal article" date="2011" name="Stand. Genomic Sci.">
        <title>Complete genome sequence of Isosphaera pallida type strain (IS1B).</title>
        <authorList>
            <consortium name="US DOE Joint Genome Institute (JGI-PGF)"/>
            <person name="Goker M."/>
            <person name="Cleland D."/>
            <person name="Saunders E."/>
            <person name="Lapidus A."/>
            <person name="Nolan M."/>
            <person name="Lucas S."/>
            <person name="Hammon N."/>
            <person name="Deshpande S."/>
            <person name="Cheng J.F."/>
            <person name="Tapia R."/>
            <person name="Han C."/>
            <person name="Goodwin L."/>
            <person name="Pitluck S."/>
            <person name="Liolios K."/>
            <person name="Pagani I."/>
            <person name="Ivanova N."/>
            <person name="Mavromatis K."/>
            <person name="Pati A."/>
            <person name="Chen A."/>
            <person name="Palaniappan K."/>
            <person name="Land M."/>
            <person name="Hauser L."/>
            <person name="Chang Y.J."/>
            <person name="Jeffries C.D."/>
            <person name="Detter J.C."/>
            <person name="Beck B."/>
            <person name="Woyke T."/>
            <person name="Bristow J."/>
            <person name="Eisen J.A."/>
            <person name="Markowitz V."/>
            <person name="Hugenholtz P."/>
            <person name="Kyrpides N.C."/>
            <person name="Klenk H.P."/>
        </authorList>
    </citation>
    <scope>NUCLEOTIDE SEQUENCE [LARGE SCALE GENOMIC DNA]</scope>
    <source>
        <strain evidence="11">ATCC 43644 / DSM 9630 / IS1B</strain>
    </source>
</reference>
<keyword evidence="11" id="KW-1185">Reference proteome</keyword>
<comment type="similarity">
    <text evidence="2 8">Belongs to the SAICAR synthetase family.</text>
</comment>
<proteinExistence type="inferred from homology"/>
<evidence type="ECO:0000256" key="5">
    <source>
        <dbReference type="ARBA" id="ARBA00022755"/>
    </source>
</evidence>
<dbReference type="GO" id="GO:0005524">
    <property type="term" value="F:ATP binding"/>
    <property type="evidence" value="ECO:0007669"/>
    <property type="project" value="UniProtKB-KW"/>
</dbReference>
<dbReference type="PROSITE" id="PS01057">
    <property type="entry name" value="SAICAR_SYNTHETASE_1"/>
    <property type="match status" value="1"/>
</dbReference>
<evidence type="ECO:0000256" key="2">
    <source>
        <dbReference type="ARBA" id="ARBA00010190"/>
    </source>
</evidence>
<evidence type="ECO:0000256" key="7">
    <source>
        <dbReference type="ARBA" id="ARBA00048475"/>
    </source>
</evidence>
<evidence type="ECO:0000256" key="1">
    <source>
        <dbReference type="ARBA" id="ARBA00004672"/>
    </source>
</evidence>
<dbReference type="EC" id="6.3.2.6" evidence="8"/>
<dbReference type="GO" id="GO:0005737">
    <property type="term" value="C:cytoplasm"/>
    <property type="evidence" value="ECO:0007669"/>
    <property type="project" value="TreeGrafter"/>
</dbReference>
<keyword evidence="5 8" id="KW-0658">Purine biosynthesis</keyword>
<dbReference type="STRING" id="575540.Isop_0910"/>
<sequence>MEGGAELTWNHDPQPGAWVPRRGKVRDIYDLGDRIVLVASDRISAFDWVLPTEIPDKGRVLTGLSAFWFERLGVAHHLISTEVDQIGLELPEEVLEYLMGRVMVVKPARVVPFECVVRGYLAGSAWKEYLETQRVCGVPLRPGLLECAKLDEPIFTPATKAEVGHDQNVPFLVMANAIGSELALKLRTESLRLYRQAAEYALTRGLILADTKFEWGMNRETGELMLIDEVLTPDSSRYWAADRYHPGHPQPSFDKQYVRDWLLATNWDRESPPPELPDEVVRRTRDKYIQAYEQLTGRVFPWT</sequence>